<dbReference type="NCBIfam" id="NF047422">
    <property type="entry name" value="YfmF_fam"/>
    <property type="match status" value="1"/>
</dbReference>
<proteinExistence type="predicted"/>
<protein>
    <submittedName>
        <fullName evidence="2">Putative Zn-dependent peptidase</fullName>
    </submittedName>
</protein>
<organism evidence="2 3">
    <name type="scientific">Saliterribacillus persicus</name>
    <dbReference type="NCBI Taxonomy" id="930114"/>
    <lineage>
        <taxon>Bacteria</taxon>
        <taxon>Bacillati</taxon>
        <taxon>Bacillota</taxon>
        <taxon>Bacilli</taxon>
        <taxon>Bacillales</taxon>
        <taxon>Bacillaceae</taxon>
        <taxon>Saliterribacillus</taxon>
    </lineage>
</organism>
<gene>
    <name evidence="2" type="ORF">DFR57_10653</name>
</gene>
<evidence type="ECO:0000313" key="2">
    <source>
        <dbReference type="EMBL" id="RCW70656.1"/>
    </source>
</evidence>
<dbReference type="OrthoDB" id="9762085at2"/>
<evidence type="ECO:0000259" key="1">
    <source>
        <dbReference type="Pfam" id="PF05193"/>
    </source>
</evidence>
<dbReference type="PANTHER" id="PTHR11851">
    <property type="entry name" value="METALLOPROTEASE"/>
    <property type="match status" value="1"/>
</dbReference>
<dbReference type="InterPro" id="IPR007863">
    <property type="entry name" value="Peptidase_M16_C"/>
</dbReference>
<dbReference type="EMBL" id="QPJJ01000006">
    <property type="protein sequence ID" value="RCW70656.1"/>
    <property type="molecule type" value="Genomic_DNA"/>
</dbReference>
<dbReference type="RefSeq" id="WP_114352650.1">
    <property type="nucleotide sequence ID" value="NZ_QPJJ01000006.1"/>
</dbReference>
<dbReference type="AlphaFoldDB" id="A0A368XU27"/>
<sequence length="428" mass="48543">MKLANEKVIEKNGYKLHLIHTKKFKTVHVNLKFKAPLDRSTVTKRALLPYVLQQGTNNYSSARDLRLALDSLYGAVLQIDASKKGNSHLLNFRLELANSKFIEGNQQLLQAGLALLAEVIYNPKVENNQFSDKVVNREKQTLLDKMDAIKDEKMSYANLRLIDEMCKDEAFSIHAHGYEEDLDEIDGKLLFETLQSLLKDDQLDVYVVGDIEGLDIEKKIGEYLKREKTSPLEIEFAEVKPRKMQEIKEEQKIQQAKLHLGFRTFVSFGDTNYAALQVFNGLFGGFPSSKLFLNVREKHSLAYYAASRIESHVGLLFVFSGIAPEQYDRAKTIILEQVEDMKKGEFTEKELDQTKEMIINQIKETMDNPQGIIELHYQQVIADTEKSPSALLEDINSVSYDDIVSVANQLHLDTIYVLTSEGGSGNGA</sequence>
<comment type="caution">
    <text evidence="2">The sequence shown here is derived from an EMBL/GenBank/DDBJ whole genome shotgun (WGS) entry which is preliminary data.</text>
</comment>
<reference evidence="2 3" key="1">
    <citation type="submission" date="2018-07" db="EMBL/GenBank/DDBJ databases">
        <title>Genomic Encyclopedia of Type Strains, Phase IV (KMG-IV): sequencing the most valuable type-strain genomes for metagenomic binning, comparative biology and taxonomic classification.</title>
        <authorList>
            <person name="Goeker M."/>
        </authorList>
    </citation>
    <scope>NUCLEOTIDE SEQUENCE [LARGE SCALE GENOMIC DNA]</scope>
    <source>
        <strain evidence="2 3">DSM 27696</strain>
    </source>
</reference>
<dbReference type="SUPFAM" id="SSF63411">
    <property type="entry name" value="LuxS/MPP-like metallohydrolase"/>
    <property type="match status" value="2"/>
</dbReference>
<dbReference type="Pfam" id="PF05193">
    <property type="entry name" value="Peptidase_M16_C"/>
    <property type="match status" value="1"/>
</dbReference>
<accession>A0A368XU27</accession>
<evidence type="ECO:0000313" key="3">
    <source>
        <dbReference type="Proteomes" id="UP000252585"/>
    </source>
</evidence>
<dbReference type="InterPro" id="IPR050361">
    <property type="entry name" value="MPP/UQCRC_Complex"/>
</dbReference>
<feature type="domain" description="Peptidase M16 C-terminal" evidence="1">
    <location>
        <begin position="194"/>
        <end position="356"/>
    </location>
</feature>
<dbReference type="GO" id="GO:0046872">
    <property type="term" value="F:metal ion binding"/>
    <property type="evidence" value="ECO:0007669"/>
    <property type="project" value="InterPro"/>
</dbReference>
<keyword evidence="3" id="KW-1185">Reference proteome</keyword>
<dbReference type="PANTHER" id="PTHR11851:SF186">
    <property type="entry name" value="INACTIVE METALLOPROTEASE YMFF-RELATED"/>
    <property type="match status" value="1"/>
</dbReference>
<dbReference type="InterPro" id="IPR011249">
    <property type="entry name" value="Metalloenz_LuxS/M16"/>
</dbReference>
<dbReference type="Proteomes" id="UP000252585">
    <property type="component" value="Unassembled WGS sequence"/>
</dbReference>
<name>A0A368XU27_9BACI</name>
<dbReference type="Gene3D" id="3.30.830.10">
    <property type="entry name" value="Metalloenzyme, LuxS/M16 peptidase-like"/>
    <property type="match status" value="2"/>
</dbReference>